<dbReference type="RefSeq" id="WP_266055919.1">
    <property type="nucleotide sequence ID" value="NZ_JAPFQN010000004.1"/>
</dbReference>
<keyword evidence="5" id="KW-1185">Reference proteome</keyword>
<keyword evidence="1" id="KW-0521">NADP</keyword>
<dbReference type="Gene3D" id="3.90.180.10">
    <property type="entry name" value="Medium-chain alcohol dehydrogenases, catalytic domain"/>
    <property type="match status" value="1"/>
</dbReference>
<comment type="caution">
    <text evidence="4">The sequence shown here is derived from an EMBL/GenBank/DDBJ whole genome shotgun (WGS) entry which is preliminary data.</text>
</comment>
<evidence type="ECO:0000256" key="1">
    <source>
        <dbReference type="ARBA" id="ARBA00022857"/>
    </source>
</evidence>
<reference evidence="4 5" key="1">
    <citation type="submission" date="2022-11" db="EMBL/GenBank/DDBJ databases">
        <title>The characterization of three novel Bacteroidetes species and genomic analysis of their roles in tidal elemental geochemical cycles.</title>
        <authorList>
            <person name="Ma K."/>
        </authorList>
    </citation>
    <scope>NUCLEOTIDE SEQUENCE [LARGE SCALE GENOMIC DNA]</scope>
    <source>
        <strain evidence="4 5">M17</strain>
    </source>
</reference>
<dbReference type="CDD" id="cd05276">
    <property type="entry name" value="p53_inducible_oxidoreductase"/>
    <property type="match status" value="1"/>
</dbReference>
<dbReference type="NCBIfam" id="TIGR02824">
    <property type="entry name" value="quinone_pig3"/>
    <property type="match status" value="1"/>
</dbReference>
<dbReference type="EMBL" id="JAPFQN010000004">
    <property type="protein sequence ID" value="MCX2743534.1"/>
    <property type="molecule type" value="Genomic_DNA"/>
</dbReference>
<dbReference type="SUPFAM" id="SSF50129">
    <property type="entry name" value="GroES-like"/>
    <property type="match status" value="1"/>
</dbReference>
<dbReference type="Pfam" id="PF08240">
    <property type="entry name" value="ADH_N"/>
    <property type="match status" value="1"/>
</dbReference>
<proteinExistence type="predicted"/>
<dbReference type="Gene3D" id="3.40.50.720">
    <property type="entry name" value="NAD(P)-binding Rossmann-like Domain"/>
    <property type="match status" value="1"/>
</dbReference>
<evidence type="ECO:0000256" key="2">
    <source>
        <dbReference type="ARBA" id="ARBA00023002"/>
    </source>
</evidence>
<dbReference type="SMART" id="SM00829">
    <property type="entry name" value="PKS_ER"/>
    <property type="match status" value="1"/>
</dbReference>
<dbReference type="InterPro" id="IPR013149">
    <property type="entry name" value="ADH-like_C"/>
</dbReference>
<organism evidence="4 5">
    <name type="scientific">Mangrovivirga halotolerans</name>
    <dbReference type="NCBI Taxonomy" id="2993936"/>
    <lineage>
        <taxon>Bacteria</taxon>
        <taxon>Pseudomonadati</taxon>
        <taxon>Bacteroidota</taxon>
        <taxon>Cytophagia</taxon>
        <taxon>Cytophagales</taxon>
        <taxon>Mangrovivirgaceae</taxon>
        <taxon>Mangrovivirga</taxon>
    </lineage>
</organism>
<dbReference type="SUPFAM" id="SSF51735">
    <property type="entry name" value="NAD(P)-binding Rossmann-fold domains"/>
    <property type="match status" value="1"/>
</dbReference>
<sequence length="327" mass="35948">MKHIIYNENGDLESMDWQSGESLKPKAGQLKIEVKAFSLNRADLLQRKGKYPPPPGESKILGLECAGVVIEKGDDCENFNIGDKVMCLLAGGGYATEVVVNEDLCMNIPNQMDFASAAAIPESFLTAFQCLHTIAKIKSGDKVLIHAGGSGLGTAAIQLCKIFSAESIVTAGTEEKINFCKTLGASLGINYKNESFKEIIEENYGKNKIDIIMDVIGKPYVDDNIDVLKSDGRWLLIAFMGGARAENFPLFKLLAKRIQLTGTTLRARSLNYKARLINDFSKLALPAFTEGKIKPVIHDIYNYKNIIEATRTMENNQNIGKLVISFD</sequence>
<dbReference type="PANTHER" id="PTHR48106:SF18">
    <property type="entry name" value="QUINONE OXIDOREDUCTASE PIG3"/>
    <property type="match status" value="1"/>
</dbReference>
<dbReference type="Proteomes" id="UP001209885">
    <property type="component" value="Unassembled WGS sequence"/>
</dbReference>
<dbReference type="InterPro" id="IPR036291">
    <property type="entry name" value="NAD(P)-bd_dom_sf"/>
</dbReference>
<evidence type="ECO:0000313" key="5">
    <source>
        <dbReference type="Proteomes" id="UP001209885"/>
    </source>
</evidence>
<dbReference type="InterPro" id="IPR014189">
    <property type="entry name" value="Quinone_OxRdtase_PIG3"/>
</dbReference>
<dbReference type="InterPro" id="IPR020843">
    <property type="entry name" value="ER"/>
</dbReference>
<dbReference type="Pfam" id="PF00107">
    <property type="entry name" value="ADH_zinc_N"/>
    <property type="match status" value="1"/>
</dbReference>
<evidence type="ECO:0000259" key="3">
    <source>
        <dbReference type="SMART" id="SM00829"/>
    </source>
</evidence>
<protein>
    <submittedName>
        <fullName evidence="4">NAD(P)H-quinone oxidoreductase</fullName>
    </submittedName>
</protein>
<evidence type="ECO:0000313" key="4">
    <source>
        <dbReference type="EMBL" id="MCX2743534.1"/>
    </source>
</evidence>
<dbReference type="InterPro" id="IPR011032">
    <property type="entry name" value="GroES-like_sf"/>
</dbReference>
<accession>A0ABT3RP06</accession>
<name>A0ABT3RP06_9BACT</name>
<feature type="domain" description="Enoyl reductase (ER)" evidence="3">
    <location>
        <begin position="10"/>
        <end position="324"/>
    </location>
</feature>
<keyword evidence="2" id="KW-0560">Oxidoreductase</keyword>
<gene>
    <name evidence="4" type="ORF">OO013_06640</name>
</gene>
<dbReference type="PANTHER" id="PTHR48106">
    <property type="entry name" value="QUINONE OXIDOREDUCTASE PIG3-RELATED"/>
    <property type="match status" value="1"/>
</dbReference>
<dbReference type="InterPro" id="IPR013154">
    <property type="entry name" value="ADH-like_N"/>
</dbReference>